<sequence>MSDSDDTLARINNIYENSKKISKHKKMINESTHFLSKVIKPLEFESYYTYCKLRSFKKGYSETGIVDLEEVRNKDRPLYYTKLNKKNKEKKLKEDQDISTSTRRSTRLNNKTEDIAADRNIHSIDFLMNESEASNGDQVVMLMEDVVPKSRNPVRRSDVILPPKNRYIRERPPAIKPESSRLIKYSAFTNVPQIKKFIKRCVNGEYKRTR</sequence>
<dbReference type="STRING" id="29833.A0A1E5RJT3"/>
<evidence type="ECO:0000313" key="3">
    <source>
        <dbReference type="Proteomes" id="UP000095358"/>
    </source>
</evidence>
<reference evidence="3" key="1">
    <citation type="journal article" date="2016" name="Genome Announc.">
        <title>Genome sequences of three species of Hanseniaspora isolated from spontaneous wine fermentations.</title>
        <authorList>
            <person name="Sternes P.R."/>
            <person name="Lee D."/>
            <person name="Kutyna D.R."/>
            <person name="Borneman A.R."/>
        </authorList>
    </citation>
    <scope>NUCLEOTIDE SEQUENCE [LARGE SCALE GENOMIC DNA]</scope>
    <source>
        <strain evidence="3">AWRI3580</strain>
    </source>
</reference>
<dbReference type="AlphaFoldDB" id="A0A1E5RJT3"/>
<dbReference type="VEuPathDB" id="FungiDB:AWRI3580_g3053"/>
<evidence type="ECO:0000256" key="1">
    <source>
        <dbReference type="SAM" id="MobiDB-lite"/>
    </source>
</evidence>
<feature type="region of interest" description="Disordered" evidence="1">
    <location>
        <begin position="89"/>
        <end position="110"/>
    </location>
</feature>
<dbReference type="EMBL" id="LPNN01000005">
    <property type="protein sequence ID" value="OEJ87168.1"/>
    <property type="molecule type" value="Genomic_DNA"/>
</dbReference>
<gene>
    <name evidence="2" type="ORF">AWRI3580_g3053</name>
</gene>
<accession>A0A1E5RJT3</accession>
<dbReference type="OrthoDB" id="4036116at2759"/>
<protein>
    <submittedName>
        <fullName evidence="2">Uncharacterized protein</fullName>
    </submittedName>
</protein>
<feature type="compositionally biased region" description="Polar residues" evidence="1">
    <location>
        <begin position="98"/>
        <end position="109"/>
    </location>
</feature>
<evidence type="ECO:0000313" key="2">
    <source>
        <dbReference type="EMBL" id="OEJ87168.1"/>
    </source>
</evidence>
<dbReference type="Proteomes" id="UP000095358">
    <property type="component" value="Unassembled WGS sequence"/>
</dbReference>
<organism evidence="2 3">
    <name type="scientific">Hanseniaspora uvarum</name>
    <name type="common">Yeast</name>
    <name type="synonym">Kloeckera apiculata</name>
    <dbReference type="NCBI Taxonomy" id="29833"/>
    <lineage>
        <taxon>Eukaryota</taxon>
        <taxon>Fungi</taxon>
        <taxon>Dikarya</taxon>
        <taxon>Ascomycota</taxon>
        <taxon>Saccharomycotina</taxon>
        <taxon>Saccharomycetes</taxon>
        <taxon>Saccharomycodales</taxon>
        <taxon>Saccharomycodaceae</taxon>
        <taxon>Hanseniaspora</taxon>
    </lineage>
</organism>
<name>A0A1E5RJT3_HANUV</name>
<keyword evidence="3" id="KW-1185">Reference proteome</keyword>
<proteinExistence type="predicted"/>
<comment type="caution">
    <text evidence="2">The sequence shown here is derived from an EMBL/GenBank/DDBJ whole genome shotgun (WGS) entry which is preliminary data.</text>
</comment>